<gene>
    <name evidence="4" type="primary">LOC107021536</name>
</gene>
<evidence type="ECO:0000313" key="4">
    <source>
        <dbReference type="RefSeq" id="XP_015077704.1"/>
    </source>
</evidence>
<evidence type="ECO:0000313" key="3">
    <source>
        <dbReference type="Proteomes" id="UP000694930"/>
    </source>
</evidence>
<dbReference type="PANTHER" id="PTHR43380:SF12">
    <property type="entry name" value="2-OXOISOVALERATE DEHYDROGENASE SUBUNIT ALPHA 1, MITOCHONDRIAL-LIKE"/>
    <property type="match status" value="1"/>
</dbReference>
<proteinExistence type="predicted"/>
<dbReference type="InterPro" id="IPR050771">
    <property type="entry name" value="Alpha-ketoacid_DH_E1_comp"/>
</dbReference>
<feature type="domain" description="Dehydrogenase E1 component" evidence="2">
    <location>
        <begin position="17"/>
        <end position="313"/>
    </location>
</feature>
<dbReference type="PANTHER" id="PTHR43380">
    <property type="entry name" value="2-OXOISOVALERATE DEHYDROGENASE SUBUNIT ALPHA, MITOCHONDRIAL"/>
    <property type="match status" value="1"/>
</dbReference>
<protein>
    <submittedName>
        <fullName evidence="4">2-oxoisovalerate dehydrogenase subunit alpha 1, mitochondrial-like isoform X3</fullName>
    </submittedName>
</protein>
<dbReference type="GeneID" id="107021536"/>
<dbReference type="CDD" id="cd02000">
    <property type="entry name" value="TPP_E1_PDC_ADC_BCADC"/>
    <property type="match status" value="1"/>
</dbReference>
<dbReference type="InterPro" id="IPR029061">
    <property type="entry name" value="THDP-binding"/>
</dbReference>
<evidence type="ECO:0000259" key="2">
    <source>
        <dbReference type="Pfam" id="PF00676"/>
    </source>
</evidence>
<organism evidence="3 4">
    <name type="scientific">Solanum pennellii</name>
    <name type="common">Tomato</name>
    <name type="synonym">Lycopersicon pennellii</name>
    <dbReference type="NCBI Taxonomy" id="28526"/>
    <lineage>
        <taxon>Eukaryota</taxon>
        <taxon>Viridiplantae</taxon>
        <taxon>Streptophyta</taxon>
        <taxon>Embryophyta</taxon>
        <taxon>Tracheophyta</taxon>
        <taxon>Spermatophyta</taxon>
        <taxon>Magnoliopsida</taxon>
        <taxon>eudicotyledons</taxon>
        <taxon>Gunneridae</taxon>
        <taxon>Pentapetalae</taxon>
        <taxon>asterids</taxon>
        <taxon>lamiids</taxon>
        <taxon>Solanales</taxon>
        <taxon>Solanaceae</taxon>
        <taxon>Solanoideae</taxon>
        <taxon>Solaneae</taxon>
        <taxon>Solanum</taxon>
        <taxon>Solanum subgen. Lycopersicon</taxon>
    </lineage>
</organism>
<name>A0ABM1GYE9_SOLPN</name>
<dbReference type="SUPFAM" id="SSF52518">
    <property type="entry name" value="Thiamin diphosphate-binding fold (THDP-binding)"/>
    <property type="match status" value="1"/>
</dbReference>
<dbReference type="Gene3D" id="3.40.50.970">
    <property type="match status" value="1"/>
</dbReference>
<keyword evidence="3" id="KW-1185">Reference proteome</keyword>
<sequence>MIRYVSLGEEVAVNMYSAMVTLKTMDTYLYEAQRQGRISFYMTTFGEEAINIASAAALSPHDFVLPQYREAGVLLWRGFTVQECTNQCFGNKDDKGKGRQMPVHYGSNKHNVITISSPLATQISQAAGVAYSLKMDKTGACAVAYTGEGATSEGDFHAGLNFAAVLEAPVIFLCRNNGWAISTPVHEQFRSDGIVSKGLGYGIRSIRVDGNDVIAVYNAVRAARTMAISEERPILVEAMTYRVGHHSTSDDSTKYRATNEIEYWKTARCPITIFRKHIHRNGWWSDDQESELYRHVKNQVLEAIKRAEGMEKPALTELFSDVYEKMTPNLQEQERCIRDAIHKYPKDYPTDFHV</sequence>
<reference evidence="3" key="1">
    <citation type="journal article" date="2014" name="Nat. Genet.">
        <title>The genome of the stress-tolerant wild tomato species Solanum pennellii.</title>
        <authorList>
            <person name="Bolger A."/>
            <person name="Scossa F."/>
            <person name="Bolger M.E."/>
            <person name="Lanz C."/>
            <person name="Maumus F."/>
            <person name="Tohge T."/>
            <person name="Quesneville H."/>
            <person name="Alseekh S."/>
            <person name="Sorensen I."/>
            <person name="Lichtenstein G."/>
            <person name="Fich E.A."/>
            <person name="Conte M."/>
            <person name="Keller H."/>
            <person name="Schneeberger K."/>
            <person name="Schwacke R."/>
            <person name="Ofner I."/>
            <person name="Vrebalov J."/>
            <person name="Xu Y."/>
            <person name="Osorio S."/>
            <person name="Aflitos S.A."/>
            <person name="Schijlen E."/>
            <person name="Jimenez-Gomez J.M."/>
            <person name="Ryngajllo M."/>
            <person name="Kimura S."/>
            <person name="Kumar R."/>
            <person name="Koenig D."/>
            <person name="Headland L.R."/>
            <person name="Maloof J.N."/>
            <person name="Sinha N."/>
            <person name="van Ham R.C."/>
            <person name="Lankhorst R.K."/>
            <person name="Mao L."/>
            <person name="Vogel A."/>
            <person name="Arsova B."/>
            <person name="Panstruga R."/>
            <person name="Fei Z."/>
            <person name="Rose J.K."/>
            <person name="Zamir D."/>
            <person name="Carrari F."/>
            <person name="Giovannoni J.J."/>
            <person name="Weigel D."/>
            <person name="Usadel B."/>
            <person name="Fernie A.R."/>
        </authorList>
    </citation>
    <scope>NUCLEOTIDE SEQUENCE [LARGE SCALE GENOMIC DNA]</scope>
    <source>
        <strain evidence="3">cv. LA0716</strain>
    </source>
</reference>
<dbReference type="Proteomes" id="UP000694930">
    <property type="component" value="Chromosome 6"/>
</dbReference>
<dbReference type="RefSeq" id="XP_015077704.1">
    <property type="nucleotide sequence ID" value="XM_015222218.2"/>
</dbReference>
<keyword evidence="1" id="KW-0560">Oxidoreductase</keyword>
<evidence type="ECO:0000256" key="1">
    <source>
        <dbReference type="ARBA" id="ARBA00023002"/>
    </source>
</evidence>
<dbReference type="Pfam" id="PF00676">
    <property type="entry name" value="E1_dh"/>
    <property type="match status" value="1"/>
</dbReference>
<accession>A0ABM1GYE9</accession>
<reference evidence="4" key="2">
    <citation type="submission" date="2025-08" db="UniProtKB">
        <authorList>
            <consortium name="RefSeq"/>
        </authorList>
    </citation>
    <scope>IDENTIFICATION</scope>
</reference>
<dbReference type="InterPro" id="IPR001017">
    <property type="entry name" value="DH_E1"/>
</dbReference>